<proteinExistence type="predicted"/>
<organism evidence="2 3">
    <name type="scientific">Bacillus timonensis</name>
    <dbReference type="NCBI Taxonomy" id="1033734"/>
    <lineage>
        <taxon>Bacteria</taxon>
        <taxon>Bacillati</taxon>
        <taxon>Bacillota</taxon>
        <taxon>Bacilli</taxon>
        <taxon>Bacillales</taxon>
        <taxon>Bacillaceae</taxon>
        <taxon>Bacillus</taxon>
    </lineage>
</organism>
<reference evidence="2 3" key="1">
    <citation type="journal article" date="2019" name="Indoor Air">
        <title>Impacts of indoor surface finishes on bacterial viability.</title>
        <authorList>
            <person name="Hu J."/>
            <person name="Maamar S.B."/>
            <person name="Glawe A.J."/>
            <person name="Gottel N."/>
            <person name="Gilbert J.A."/>
            <person name="Hartmann E.M."/>
        </authorList>
    </citation>
    <scope>NUCLEOTIDE SEQUENCE [LARGE SCALE GENOMIC DNA]</scope>
    <source>
        <strain evidence="2 3">AF060A6</strain>
    </source>
</reference>
<feature type="region of interest" description="Disordered" evidence="1">
    <location>
        <begin position="30"/>
        <end position="49"/>
    </location>
</feature>
<evidence type="ECO:0000256" key="1">
    <source>
        <dbReference type="SAM" id="MobiDB-lite"/>
    </source>
</evidence>
<dbReference type="EMBL" id="SLUB01000025">
    <property type="protein sequence ID" value="THE11735.1"/>
    <property type="molecule type" value="Genomic_DNA"/>
</dbReference>
<dbReference type="AlphaFoldDB" id="A0A4S3PR49"/>
<dbReference type="OrthoDB" id="47917at2"/>
<gene>
    <name evidence="2" type="ORF">E1I69_14110</name>
</gene>
<evidence type="ECO:0000313" key="2">
    <source>
        <dbReference type="EMBL" id="THE11735.1"/>
    </source>
</evidence>
<dbReference type="InterPro" id="IPR015943">
    <property type="entry name" value="WD40/YVTN_repeat-like_dom_sf"/>
</dbReference>
<dbReference type="RefSeq" id="WP_136380224.1">
    <property type="nucleotide sequence ID" value="NZ_SLUB01000025.1"/>
</dbReference>
<dbReference type="Gene3D" id="2.130.10.10">
    <property type="entry name" value="YVTN repeat-like/Quinoprotein amine dehydrogenase"/>
    <property type="match status" value="1"/>
</dbReference>
<name>A0A4S3PR49_9BACI</name>
<evidence type="ECO:0000313" key="3">
    <source>
        <dbReference type="Proteomes" id="UP000306477"/>
    </source>
</evidence>
<protein>
    <submittedName>
        <fullName evidence="2">Oxidoreductase</fullName>
    </submittedName>
</protein>
<keyword evidence="3" id="KW-1185">Reference proteome</keyword>
<comment type="caution">
    <text evidence="2">The sequence shown here is derived from an EMBL/GenBank/DDBJ whole genome shotgun (WGS) entry which is preliminary data.</text>
</comment>
<dbReference type="SUPFAM" id="SSF110296">
    <property type="entry name" value="Oligoxyloglucan reducing end-specific cellobiohydrolase"/>
    <property type="match status" value="1"/>
</dbReference>
<dbReference type="Proteomes" id="UP000306477">
    <property type="component" value="Unassembled WGS sequence"/>
</dbReference>
<sequence>MKNLLIVVSSLVILLLIISIFQYEKSFDGTPPVQEDMSSPSENRERPESLQPTIVADSIGYTLQNNELKITYDNGDDWVTVPVKVEQLFSGEYNGNQTELINDSFILTDKRATFLYIEGAIKLITSLDKGVTWQESLIYQHDPGIRFRKVDFLNEKFGYVIVSGDRTMSQEWSATFMTNDGGKTWRETAYPGTTRLIYNGTFVDENTGFLSYGIINPEEPDFYVTTDSGFSWKKATFSIPEKYHQIFVTAELPFKEDDHFAVLLNQGPNGDYMGGKVKGKFVSFDQGLSWEFASEVAPNE</sequence>
<accession>A0A4S3PR49</accession>